<comment type="caution">
    <text evidence="1">The sequence shown here is derived from an EMBL/GenBank/DDBJ whole genome shotgun (WGS) entry which is preliminary data.</text>
</comment>
<evidence type="ECO:0000313" key="2">
    <source>
        <dbReference type="Proteomes" id="UP000548476"/>
    </source>
</evidence>
<evidence type="ECO:0000313" key="1">
    <source>
        <dbReference type="EMBL" id="MBB6038208.1"/>
    </source>
</evidence>
<accession>A0A841FWV0</accession>
<sequence>MGYWRIPARIAMNTAFEPLAAPSTR</sequence>
<gene>
    <name evidence="1" type="ORF">HNR73_006088</name>
</gene>
<keyword evidence="2" id="KW-1185">Reference proteome</keyword>
<organism evidence="1 2">
    <name type="scientific">Phytomonospora endophytica</name>
    <dbReference type="NCBI Taxonomy" id="714109"/>
    <lineage>
        <taxon>Bacteria</taxon>
        <taxon>Bacillati</taxon>
        <taxon>Actinomycetota</taxon>
        <taxon>Actinomycetes</taxon>
        <taxon>Micromonosporales</taxon>
        <taxon>Micromonosporaceae</taxon>
        <taxon>Phytomonospora</taxon>
    </lineage>
</organism>
<dbReference type="Proteomes" id="UP000548476">
    <property type="component" value="Unassembled WGS sequence"/>
</dbReference>
<name>A0A841FWV0_9ACTN</name>
<dbReference type="EMBL" id="JACHGT010000015">
    <property type="protein sequence ID" value="MBB6038208.1"/>
    <property type="molecule type" value="Genomic_DNA"/>
</dbReference>
<dbReference type="AlphaFoldDB" id="A0A841FWV0"/>
<protein>
    <submittedName>
        <fullName evidence="1">Uncharacterized protein</fullName>
    </submittedName>
</protein>
<proteinExistence type="predicted"/>
<reference evidence="1 2" key="1">
    <citation type="submission" date="2020-08" db="EMBL/GenBank/DDBJ databases">
        <title>Genomic Encyclopedia of Type Strains, Phase IV (KMG-IV): sequencing the most valuable type-strain genomes for metagenomic binning, comparative biology and taxonomic classification.</title>
        <authorList>
            <person name="Goeker M."/>
        </authorList>
    </citation>
    <scope>NUCLEOTIDE SEQUENCE [LARGE SCALE GENOMIC DNA]</scope>
    <source>
        <strain evidence="1 2">YIM 65646</strain>
    </source>
</reference>